<feature type="compositionally biased region" description="Basic residues" evidence="5">
    <location>
        <begin position="301"/>
        <end position="310"/>
    </location>
</feature>
<dbReference type="InterPro" id="IPR024958">
    <property type="entry name" value="GRASP_PDZ"/>
</dbReference>
<dbReference type="PANTHER" id="PTHR12893:SF0">
    <property type="entry name" value="GRASP65"/>
    <property type="match status" value="1"/>
</dbReference>
<dbReference type="FunFam" id="2.30.42.10:FF:000026">
    <property type="entry name" value="Golgi reassembly stacking protein 2"/>
    <property type="match status" value="1"/>
</dbReference>
<dbReference type="InterPro" id="IPR036034">
    <property type="entry name" value="PDZ_sf"/>
</dbReference>
<gene>
    <name evidence="7" type="ORF">BDY21DRAFT_281960</name>
</gene>
<dbReference type="PANTHER" id="PTHR12893">
    <property type="entry name" value="GOLGI REASSEMBLY STACKING PROTEIN GRASP"/>
    <property type="match status" value="1"/>
</dbReference>
<feature type="compositionally biased region" description="Gly residues" evidence="5">
    <location>
        <begin position="281"/>
        <end position="292"/>
    </location>
</feature>
<reference evidence="7" key="1">
    <citation type="journal article" date="2020" name="Stud. Mycol.">
        <title>101 Dothideomycetes genomes: a test case for predicting lifestyles and emergence of pathogens.</title>
        <authorList>
            <person name="Haridas S."/>
            <person name="Albert R."/>
            <person name="Binder M."/>
            <person name="Bloem J."/>
            <person name="Labutti K."/>
            <person name="Salamov A."/>
            <person name="Andreopoulos B."/>
            <person name="Baker S."/>
            <person name="Barry K."/>
            <person name="Bills G."/>
            <person name="Bluhm B."/>
            <person name="Cannon C."/>
            <person name="Castanera R."/>
            <person name="Culley D."/>
            <person name="Daum C."/>
            <person name="Ezra D."/>
            <person name="Gonzalez J."/>
            <person name="Henrissat B."/>
            <person name="Kuo A."/>
            <person name="Liang C."/>
            <person name="Lipzen A."/>
            <person name="Lutzoni F."/>
            <person name="Magnuson J."/>
            <person name="Mondo S."/>
            <person name="Nolan M."/>
            <person name="Ohm R."/>
            <person name="Pangilinan J."/>
            <person name="Park H.-J."/>
            <person name="Ramirez L."/>
            <person name="Alfaro M."/>
            <person name="Sun H."/>
            <person name="Tritt A."/>
            <person name="Yoshinaga Y."/>
            <person name="Zwiers L.-H."/>
            <person name="Turgeon B."/>
            <person name="Goodwin S."/>
            <person name="Spatafora J."/>
            <person name="Crous P."/>
            <person name="Grigoriev I."/>
        </authorList>
    </citation>
    <scope>NUCLEOTIDE SEQUENCE</scope>
    <source>
        <strain evidence="7">ATCC 16933</strain>
    </source>
</reference>
<protein>
    <submittedName>
        <fullName evidence="7">GRASP55/65 PDZ-like domain-containing protein</fullName>
    </submittedName>
</protein>
<evidence type="ECO:0000256" key="2">
    <source>
        <dbReference type="ARBA" id="ARBA00022737"/>
    </source>
</evidence>
<dbReference type="InterPro" id="IPR007583">
    <property type="entry name" value="GRASP55_65"/>
</dbReference>
<evidence type="ECO:0000256" key="1">
    <source>
        <dbReference type="ARBA" id="ARBA00004394"/>
    </source>
</evidence>
<sequence length="369" mass="39165">MSMFGALNRFISRLDANPEEQKRQGGTHGVSGFQVLRNTNQELALEPWFDFIIGINGRTIDNPDPHLFATEVRNCAGTTVSMGLWSAKGQRIREMYVQVPADSSSLGLSLQWAPLATSEDVWHILDVIPNSPADVAGLLPYGDYVIGSPEGLVRGENGLGELIEDFLERPLRLLVYNHEYNVARPVTITPSRNWGGTGALGCVLGFGALHRIPAPLDEPPQGPGETLFETAPTAHDEKFARPASSSSATHAANRPQKPGTPSFASPPSGDFLVPANMQFKGGDGGGEGGVAPGRGTPPAHKQARKHRAHHNVSPAKGLDEYFKEGEEKSKEQDFAPSGSSSVPPPPKGMGGPPKGPPKGGLPKSAEAGD</sequence>
<keyword evidence="4" id="KW-0472">Membrane</keyword>
<feature type="compositionally biased region" description="Basic and acidic residues" evidence="5">
    <location>
        <begin position="317"/>
        <end position="333"/>
    </location>
</feature>
<evidence type="ECO:0000313" key="7">
    <source>
        <dbReference type="EMBL" id="KAF2459443.1"/>
    </source>
</evidence>
<keyword evidence="2" id="KW-0677">Repeat</keyword>
<dbReference type="OrthoDB" id="3318at2759"/>
<name>A0A6A6P7N5_9PEZI</name>
<dbReference type="Pfam" id="PF04495">
    <property type="entry name" value="GRASP55_65"/>
    <property type="match status" value="1"/>
</dbReference>
<keyword evidence="8" id="KW-1185">Reference proteome</keyword>
<feature type="domain" description="PDZ GRASP-type" evidence="6">
    <location>
        <begin position="120"/>
        <end position="209"/>
    </location>
</feature>
<dbReference type="GO" id="GO:0000139">
    <property type="term" value="C:Golgi membrane"/>
    <property type="evidence" value="ECO:0007669"/>
    <property type="project" value="UniProtKB-SubCell"/>
</dbReference>
<dbReference type="SUPFAM" id="SSF50156">
    <property type="entry name" value="PDZ domain-like"/>
    <property type="match status" value="1"/>
</dbReference>
<feature type="compositionally biased region" description="Low complexity" evidence="5">
    <location>
        <begin position="360"/>
        <end position="369"/>
    </location>
</feature>
<dbReference type="Proteomes" id="UP000799766">
    <property type="component" value="Unassembled WGS sequence"/>
</dbReference>
<accession>A0A6A6P7N5</accession>
<evidence type="ECO:0000256" key="5">
    <source>
        <dbReference type="SAM" id="MobiDB-lite"/>
    </source>
</evidence>
<evidence type="ECO:0000259" key="6">
    <source>
        <dbReference type="PROSITE" id="PS51865"/>
    </source>
</evidence>
<dbReference type="PROSITE" id="PS51865">
    <property type="entry name" value="PDZ_GRASP"/>
    <property type="match status" value="2"/>
</dbReference>
<keyword evidence="3" id="KW-0333">Golgi apparatus</keyword>
<comment type="subcellular location">
    <subcellularLocation>
        <location evidence="1">Golgi apparatus membrane</location>
    </subcellularLocation>
</comment>
<organism evidence="7 8">
    <name type="scientific">Lineolata rhizophorae</name>
    <dbReference type="NCBI Taxonomy" id="578093"/>
    <lineage>
        <taxon>Eukaryota</taxon>
        <taxon>Fungi</taxon>
        <taxon>Dikarya</taxon>
        <taxon>Ascomycota</taxon>
        <taxon>Pezizomycotina</taxon>
        <taxon>Dothideomycetes</taxon>
        <taxon>Dothideomycetes incertae sedis</taxon>
        <taxon>Lineolatales</taxon>
        <taxon>Lineolataceae</taxon>
        <taxon>Lineolata</taxon>
    </lineage>
</organism>
<feature type="region of interest" description="Disordered" evidence="5">
    <location>
        <begin position="237"/>
        <end position="369"/>
    </location>
</feature>
<evidence type="ECO:0000313" key="8">
    <source>
        <dbReference type="Proteomes" id="UP000799766"/>
    </source>
</evidence>
<dbReference type="EMBL" id="MU001675">
    <property type="protein sequence ID" value="KAF2459443.1"/>
    <property type="molecule type" value="Genomic_DNA"/>
</dbReference>
<dbReference type="Gene3D" id="2.30.42.10">
    <property type="match status" value="2"/>
</dbReference>
<dbReference type="AlphaFoldDB" id="A0A6A6P7N5"/>
<proteinExistence type="predicted"/>
<evidence type="ECO:0000256" key="3">
    <source>
        <dbReference type="ARBA" id="ARBA00023034"/>
    </source>
</evidence>
<dbReference type="GO" id="GO:0007030">
    <property type="term" value="P:Golgi organization"/>
    <property type="evidence" value="ECO:0007669"/>
    <property type="project" value="TreeGrafter"/>
</dbReference>
<evidence type="ECO:0000256" key="4">
    <source>
        <dbReference type="ARBA" id="ARBA00023136"/>
    </source>
</evidence>
<feature type="domain" description="PDZ GRASP-type" evidence="6">
    <location>
        <begin position="31"/>
        <end position="115"/>
    </location>
</feature>